<reference evidence="5 6" key="1">
    <citation type="submission" date="2019-03" db="EMBL/GenBank/DDBJ databases">
        <title>Paraburkholderia sp. isolated from native Mimosa gymnas in Guartela State Park, Brazil.</title>
        <authorList>
            <person name="Paulitsch F."/>
            <person name="Hungria M."/>
            <person name="Delamuta J.R.M."/>
            <person name="Ribeiro R.A."/>
            <person name="Dall'Agnol R."/>
            <person name="Silva J.S.B."/>
        </authorList>
    </citation>
    <scope>NUCLEOTIDE SEQUENCE [LARGE SCALE GENOMIC DNA]</scope>
    <source>
        <strain evidence="5 6">CNPSo 3008</strain>
    </source>
</reference>
<comment type="caution">
    <text evidence="5">The sequence shown here is derived from an EMBL/GenBank/DDBJ whole genome shotgun (WGS) entry which is preliminary data.</text>
</comment>
<dbReference type="InterPro" id="IPR006162">
    <property type="entry name" value="Ppantetheine_attach_site"/>
</dbReference>
<dbReference type="FunFam" id="3.40.50.980:FF:000001">
    <property type="entry name" value="Non-ribosomal peptide synthetase"/>
    <property type="match status" value="1"/>
</dbReference>
<feature type="domain" description="Carrier" evidence="4">
    <location>
        <begin position="1601"/>
        <end position="1675"/>
    </location>
</feature>
<dbReference type="FunFam" id="3.30.300.30:FF:000015">
    <property type="entry name" value="Nonribosomal peptide synthase SidD"/>
    <property type="match status" value="1"/>
</dbReference>
<dbReference type="GO" id="GO:0003824">
    <property type="term" value="F:catalytic activity"/>
    <property type="evidence" value="ECO:0007669"/>
    <property type="project" value="InterPro"/>
</dbReference>
<dbReference type="SUPFAM" id="SSF47336">
    <property type="entry name" value="ACP-like"/>
    <property type="match status" value="2"/>
</dbReference>
<dbReference type="EMBL" id="SMOD01000086">
    <property type="protein sequence ID" value="TDG01980.1"/>
    <property type="molecule type" value="Genomic_DNA"/>
</dbReference>
<organism evidence="5 6">
    <name type="scientific">Paraburkholderia guartelaensis</name>
    <dbReference type="NCBI Taxonomy" id="2546446"/>
    <lineage>
        <taxon>Bacteria</taxon>
        <taxon>Pseudomonadati</taxon>
        <taxon>Pseudomonadota</taxon>
        <taxon>Betaproteobacteria</taxon>
        <taxon>Burkholderiales</taxon>
        <taxon>Burkholderiaceae</taxon>
        <taxon>Paraburkholderia</taxon>
    </lineage>
</organism>
<dbReference type="GO" id="GO:0031177">
    <property type="term" value="F:phosphopantetheine binding"/>
    <property type="evidence" value="ECO:0007669"/>
    <property type="project" value="InterPro"/>
</dbReference>
<dbReference type="Gene3D" id="3.40.50.980">
    <property type="match status" value="2"/>
</dbReference>
<dbReference type="CDD" id="cd05930">
    <property type="entry name" value="A_NRPS"/>
    <property type="match status" value="2"/>
</dbReference>
<dbReference type="GO" id="GO:0005737">
    <property type="term" value="C:cytoplasm"/>
    <property type="evidence" value="ECO:0007669"/>
    <property type="project" value="TreeGrafter"/>
</dbReference>
<dbReference type="InterPro" id="IPR001242">
    <property type="entry name" value="Condensation_dom"/>
</dbReference>
<dbReference type="SUPFAM" id="SSF52777">
    <property type="entry name" value="CoA-dependent acyltransferases"/>
    <property type="match status" value="4"/>
</dbReference>
<evidence type="ECO:0000259" key="4">
    <source>
        <dbReference type="PROSITE" id="PS50075"/>
    </source>
</evidence>
<dbReference type="Gene3D" id="1.10.1200.10">
    <property type="entry name" value="ACP-like"/>
    <property type="match status" value="2"/>
</dbReference>
<dbReference type="Pfam" id="PF00501">
    <property type="entry name" value="AMP-binding"/>
    <property type="match status" value="2"/>
</dbReference>
<dbReference type="InterPro" id="IPR009081">
    <property type="entry name" value="PP-bd_ACP"/>
</dbReference>
<dbReference type="InterPro" id="IPR045851">
    <property type="entry name" value="AMP-bd_C_sf"/>
</dbReference>
<dbReference type="Gene3D" id="3.30.559.10">
    <property type="entry name" value="Chloramphenicol acetyltransferase-like domain"/>
    <property type="match status" value="2"/>
</dbReference>
<dbReference type="GO" id="GO:0043041">
    <property type="term" value="P:amino acid activation for nonribosomal peptide biosynthetic process"/>
    <property type="evidence" value="ECO:0007669"/>
    <property type="project" value="TreeGrafter"/>
</dbReference>
<keyword evidence="3" id="KW-0597">Phosphoprotein</keyword>
<dbReference type="NCBIfam" id="TIGR01733">
    <property type="entry name" value="AA-adenyl-dom"/>
    <property type="match status" value="2"/>
</dbReference>
<protein>
    <submittedName>
        <fullName evidence="5">Amino acid adenylation domain-containing protein</fullName>
    </submittedName>
</protein>
<evidence type="ECO:0000256" key="1">
    <source>
        <dbReference type="ARBA" id="ARBA00001957"/>
    </source>
</evidence>
<dbReference type="Pfam" id="PF00668">
    <property type="entry name" value="Condensation"/>
    <property type="match status" value="2"/>
</dbReference>
<dbReference type="Pfam" id="PF00550">
    <property type="entry name" value="PP-binding"/>
    <property type="match status" value="2"/>
</dbReference>
<dbReference type="SUPFAM" id="SSF56801">
    <property type="entry name" value="Acetyl-CoA synthetase-like"/>
    <property type="match status" value="2"/>
</dbReference>
<comment type="cofactor">
    <cofactor evidence="1">
        <name>pantetheine 4'-phosphate</name>
        <dbReference type="ChEBI" id="CHEBI:47942"/>
    </cofactor>
</comment>
<dbReference type="Gene3D" id="3.30.300.30">
    <property type="match status" value="2"/>
</dbReference>
<dbReference type="GO" id="GO:0044550">
    <property type="term" value="P:secondary metabolite biosynthetic process"/>
    <property type="evidence" value="ECO:0007669"/>
    <property type="project" value="TreeGrafter"/>
</dbReference>
<dbReference type="InterPro" id="IPR023213">
    <property type="entry name" value="CAT-like_dom_sf"/>
</dbReference>
<dbReference type="PANTHER" id="PTHR45527">
    <property type="entry name" value="NONRIBOSOMAL PEPTIDE SYNTHETASE"/>
    <property type="match status" value="1"/>
</dbReference>
<dbReference type="PANTHER" id="PTHR45527:SF1">
    <property type="entry name" value="FATTY ACID SYNTHASE"/>
    <property type="match status" value="1"/>
</dbReference>
<feature type="domain" description="Carrier" evidence="4">
    <location>
        <begin position="541"/>
        <end position="618"/>
    </location>
</feature>
<dbReference type="InterPro" id="IPR010071">
    <property type="entry name" value="AA_adenyl_dom"/>
</dbReference>
<accession>A0A4R5L2K5</accession>
<dbReference type="Proteomes" id="UP000295606">
    <property type="component" value="Unassembled WGS sequence"/>
</dbReference>
<dbReference type="RefSeq" id="WP_133190939.1">
    <property type="nucleotide sequence ID" value="NZ_SMOD01000086.1"/>
</dbReference>
<dbReference type="Gene3D" id="3.40.50.12780">
    <property type="entry name" value="N-terminal domain of ligase-like"/>
    <property type="match status" value="1"/>
</dbReference>
<evidence type="ECO:0000256" key="2">
    <source>
        <dbReference type="ARBA" id="ARBA00022450"/>
    </source>
</evidence>
<dbReference type="InterPro" id="IPR036736">
    <property type="entry name" value="ACP-like_sf"/>
</dbReference>
<dbReference type="InterPro" id="IPR020806">
    <property type="entry name" value="PKS_PP-bd"/>
</dbReference>
<dbReference type="Gene3D" id="3.30.559.30">
    <property type="entry name" value="Nonribosomal peptide synthetase, condensation domain"/>
    <property type="match status" value="2"/>
</dbReference>
<dbReference type="Gene3D" id="2.30.38.10">
    <property type="entry name" value="Luciferase, Domain 3"/>
    <property type="match status" value="1"/>
</dbReference>
<name>A0A4R5L2K5_9BURK</name>
<evidence type="ECO:0000256" key="3">
    <source>
        <dbReference type="ARBA" id="ARBA00022553"/>
    </source>
</evidence>
<keyword evidence="2" id="KW-0596">Phosphopantetheine</keyword>
<dbReference type="SMART" id="SM00823">
    <property type="entry name" value="PKS_PP"/>
    <property type="match status" value="2"/>
</dbReference>
<dbReference type="OrthoDB" id="6297021at2"/>
<dbReference type="PROSITE" id="PS00455">
    <property type="entry name" value="AMP_BINDING"/>
    <property type="match status" value="2"/>
</dbReference>
<evidence type="ECO:0000313" key="6">
    <source>
        <dbReference type="Proteomes" id="UP000295606"/>
    </source>
</evidence>
<dbReference type="InterPro" id="IPR020845">
    <property type="entry name" value="AMP-binding_CS"/>
</dbReference>
<dbReference type="InterPro" id="IPR000873">
    <property type="entry name" value="AMP-dep_synth/lig_dom"/>
</dbReference>
<proteinExistence type="predicted"/>
<dbReference type="PROSITE" id="PS00012">
    <property type="entry name" value="PHOSPHOPANTETHEINE"/>
    <property type="match status" value="1"/>
</dbReference>
<gene>
    <name evidence="5" type="ORF">E1N52_42170</name>
</gene>
<dbReference type="InterPro" id="IPR042099">
    <property type="entry name" value="ANL_N_sf"/>
</dbReference>
<dbReference type="PROSITE" id="PS50075">
    <property type="entry name" value="CARRIER"/>
    <property type="match status" value="2"/>
</dbReference>
<sequence length="2170" mass="241502">MKTLLAVDYFCDVARRYPQHIAARHGSESVTYRELDEQSNRIAMALTERCGREAPVIGVLMERGIDLLAAMLAIFKIRGTYMPLDRQYPAERLDYMLEKSKCCLLLTARNCYEQAAYLQATKPELVLLDIEEAQESRAAFVGLRGKGSDLAYVIFTSGTTGHPKGVMIEQRSFINHLHAKVRDLEISRTDQVAQTASHCFDISLWQFMAALQVGACTQIIDRDVVCDPSRLLLELRECQVSVIQFVPSLLRSFVAEVELIDARALPALRRISTVGEALPPDVCRRWLAMYPSIPILNHYGPTECADGVTHALISNSPAEGQAFMPIGKPIDNLQIYVVRPDAAALTLVASGDVGELCVAGVGLARGYINDDARTEQAFVANPFSDKRGYDRLYKTGDLVRLREDGLLECLGRADRQVKLRGYRIELNEVEGLLGLHAAVEAAAVVVHYPADNRVKLTARETLTSLGEAERLPRLVAFVKLREEVTRSALREHMSRQLPDYMLPDIFFEMATLPLNANGKLDYKQLPSPESLRPLSDVKYLEPTDGVQVRLCRLLAEILHLDRLGRNDNFLLMGGDSLRAMLAINRIRSEFACEVSVVDLYHCSIDELTELLAEKEGGNESLPAIVASRRGEGGEAPASHIQKHLWFLWKLDPTASNYTLQAALECCGEFDRDRFSRAWDAVVQYFDTLRIRFVEKSGNPYLTFDSPPKGSLRFIDLCGDQPAPRLAELKASEFQPSFDLAAGALYRALLVRERSDRHVVIFTTHEIIMDAWSLSVMVRKLREFYKAGVSSEDGIKAEISFADFAKWESEQFRSDCWARQRSYWAQQLSGELPVLTLPSDKPRPRRMRYTGKSYAIQIPALAASRLRELAADNRTTLFSVLLTTFYALLREYSGQDDIIVGTPNVVRKQSGTEKLLGFFLNMLPLRAKMDPDKSFIEHLATTQQTVIGADFNAAYPFSRMLETVDVVRGSNFSPVFQAMFNMYSEKAELISEGQDDVSIVARELENGYTKYDLTLYCQEEGDGIYLQMSYCTELFSDELVSRMLLNLQQIIQVIIAAPAAPLAELDLRHPAEKDFLKRYNGGRLAYTGASTLREMFEARAKMSPVDTAYFWERGRISYAELDGAANRFANRLAAAGVGAGDRVLLGIDRGINALIVILAAIKLHATYSVIGANYPISRILEIAKDVAPNAFVATPLQREAFCDRGLVLLPSEEVAHGNEETDAAPSPSCSHEVLQVVYTSGSTGKPKGVVVPATACINRLHWMWGQFPFQAGDVCVVQKSAALVASQWEIFGPLLQGVPSLLLSQQELQDPFLLLLQLDRYRVTHLLCSPPLITGILTAQLTDGRSVSDLRLVTSSAEVLPPELARRFLEAFPQARLFNFYGSSECSSNAAWGEVCEVGADERTVPIGKPVANVGIAVVDDKLRPVVQGAVGEILVTGDCLASGYHDSRELTAERFVASSVPELQPFGTVAYRTGDLGRHRDDGRLEFLGRRDNQIKIHGLRVELDEISHVLGKCPGVEEAAVHLHRAADGEPLLTAYVVGTEAKLPSTDDGFRQMLRHSLLPHSIPRSFVRLRALPKLPGGKLDRSRLPLPRQTAVGVFAPLVTTTEHALAAVWQEVLGMSMIGADAHFFSLGGTSMLSVRCVAQAAKMDIRFSVSELYDYPVLRELAGLIDARSGELVHHDGEIDGGVEVTPTIRFMNRRMGLDEHFNMCAIWQDDSCRLDPAILESAIVRLAKDYPLVRTRISRDDDDLRFHTGVGALHLERVALGSYSELGDCTREVSGIAEKAQYAFRFDGRTWMSRFQLIEAEVGGRPYSWIFIIIHHFLVDGYGFRLLLEEVERYYLAIEHGQAPVPAFSGRAQLNRWVKALREHVSGSLDSNVAYWRSRPWELLREDGATVLEVEPVDSGADASRRLFEMLHTGQMHSDAAFETLCARKGIRYLDLDAESTKILLDLHPDRHGFDAFDVILCALAEVAGKGNQRRGLFLDSMDMLRTPILPGQDLSTVMGFTAELVPLAIVCEGRLSVAERLKAVRRQRNSARIHGIGLRAAAYLLPDDQAKALVDFDWPRVVVNYRAVLDNLRTRMLLGLAQPTIWTGDGMGPNRHHTLRLYIDNVDGKLRIQMHCALHCFSAEEANMLGRQLLHCLAAYAGCLRDNQEDVDAARLKDGATV</sequence>
<evidence type="ECO:0000313" key="5">
    <source>
        <dbReference type="EMBL" id="TDG01980.1"/>
    </source>
</evidence>
<dbReference type="CDD" id="cd19531">
    <property type="entry name" value="LCL_NRPS-like"/>
    <property type="match status" value="1"/>
</dbReference>